<dbReference type="STRING" id="997353.HMPREF9144_2344"/>
<organism evidence="1 2">
    <name type="scientific">Prevotella pallens ATCC 700821</name>
    <dbReference type="NCBI Taxonomy" id="997353"/>
    <lineage>
        <taxon>Bacteria</taxon>
        <taxon>Pseudomonadati</taxon>
        <taxon>Bacteroidota</taxon>
        <taxon>Bacteroidia</taxon>
        <taxon>Bacteroidales</taxon>
        <taxon>Prevotellaceae</taxon>
        <taxon>Prevotella</taxon>
    </lineage>
</organism>
<evidence type="ECO:0000313" key="1">
    <source>
        <dbReference type="EMBL" id="EGQ13843.1"/>
    </source>
</evidence>
<reference evidence="1 2" key="1">
    <citation type="submission" date="2011-04" db="EMBL/GenBank/DDBJ databases">
        <authorList>
            <person name="Muzny D."/>
            <person name="Qin X."/>
            <person name="Deng J."/>
            <person name="Jiang H."/>
            <person name="Liu Y."/>
            <person name="Qu J."/>
            <person name="Song X.-Z."/>
            <person name="Zhang L."/>
            <person name="Thornton R."/>
            <person name="Coyle M."/>
            <person name="Francisco L."/>
            <person name="Jackson L."/>
            <person name="Javaid M."/>
            <person name="Korchina V."/>
            <person name="Kovar C."/>
            <person name="Mata R."/>
            <person name="Mathew T."/>
            <person name="Ngo R."/>
            <person name="Nguyen L."/>
            <person name="Nguyen N."/>
            <person name="Okwuonu G."/>
            <person name="Ongeri F."/>
            <person name="Pham C."/>
            <person name="Simmons D."/>
            <person name="Wilczek-Boney K."/>
            <person name="Hale W."/>
            <person name="Jakkamsetti A."/>
            <person name="Pham P."/>
            <person name="Ruth R."/>
            <person name="San Lucas F."/>
            <person name="Warren J."/>
            <person name="Zhang J."/>
            <person name="Zhao Z."/>
            <person name="Zhou C."/>
            <person name="Zhu D."/>
            <person name="Lee S."/>
            <person name="Bess C."/>
            <person name="Blankenburg K."/>
            <person name="Forbes L."/>
            <person name="Fu Q."/>
            <person name="Gubbala S."/>
            <person name="Hirani K."/>
            <person name="Jayaseelan J.C."/>
            <person name="Lara F."/>
            <person name="Munidasa M."/>
            <person name="Palculict T."/>
            <person name="Patil S."/>
            <person name="Pu L.-L."/>
            <person name="Saada N."/>
            <person name="Tang L."/>
            <person name="Weissenberger G."/>
            <person name="Zhu Y."/>
            <person name="Hemphill L."/>
            <person name="Shang Y."/>
            <person name="Youmans B."/>
            <person name="Ayvaz T."/>
            <person name="Ross M."/>
            <person name="Santibanez J."/>
            <person name="Aqrawi P."/>
            <person name="Gross S."/>
            <person name="Joshi V."/>
            <person name="Fowler G."/>
            <person name="Nazareth L."/>
            <person name="Reid J."/>
            <person name="Worley K."/>
            <person name="Petrosino J."/>
            <person name="Highlander S."/>
            <person name="Gibbs R."/>
        </authorList>
    </citation>
    <scope>NUCLEOTIDE SEQUENCE [LARGE SCALE GENOMIC DNA]</scope>
    <source>
        <strain evidence="1 2">ATCC 700821</strain>
    </source>
</reference>
<evidence type="ECO:0000313" key="2">
    <source>
        <dbReference type="Proteomes" id="UP000004123"/>
    </source>
</evidence>
<accession>F9DL02</accession>
<sequence length="62" mass="7284">MISINNIKFACFRAICYLCNKEKIKNKHIAGVLLTLLKHTNILLGNILEQTHKKRDAMFYEY</sequence>
<gene>
    <name evidence="1" type="ORF">HMPREF9144_2344</name>
</gene>
<comment type="caution">
    <text evidence="1">The sequence shown here is derived from an EMBL/GenBank/DDBJ whole genome shotgun (WGS) entry which is preliminary data.</text>
</comment>
<dbReference type="Proteomes" id="UP000004123">
    <property type="component" value="Unassembled WGS sequence"/>
</dbReference>
<dbReference type="HOGENOM" id="CLU_2900474_0_0_10"/>
<name>F9DL02_9BACT</name>
<proteinExistence type="predicted"/>
<dbReference type="EMBL" id="AFPY01000111">
    <property type="protein sequence ID" value="EGQ13843.1"/>
    <property type="molecule type" value="Genomic_DNA"/>
</dbReference>
<protein>
    <submittedName>
        <fullName evidence="1">Uncharacterized protein</fullName>
    </submittedName>
</protein>
<dbReference type="AlphaFoldDB" id="F9DL02"/>